<name>A0A914D8G2_9BILA</name>
<feature type="signal peptide" evidence="2">
    <location>
        <begin position="1"/>
        <end position="18"/>
    </location>
</feature>
<keyword evidence="3" id="KW-1185">Reference proteome</keyword>
<feature type="compositionally biased region" description="Low complexity" evidence="1">
    <location>
        <begin position="127"/>
        <end position="159"/>
    </location>
</feature>
<dbReference type="WBParaSite" id="ACRNAN_scaffold19577.g17100.t1">
    <property type="protein sequence ID" value="ACRNAN_scaffold19577.g17100.t1"/>
    <property type="gene ID" value="ACRNAN_scaffold19577.g17100"/>
</dbReference>
<evidence type="ECO:0000313" key="3">
    <source>
        <dbReference type="Proteomes" id="UP000887540"/>
    </source>
</evidence>
<evidence type="ECO:0000256" key="1">
    <source>
        <dbReference type="SAM" id="MobiDB-lite"/>
    </source>
</evidence>
<evidence type="ECO:0000313" key="4">
    <source>
        <dbReference type="WBParaSite" id="ACRNAN_scaffold19577.g17100.t1"/>
    </source>
</evidence>
<feature type="region of interest" description="Disordered" evidence="1">
    <location>
        <begin position="30"/>
        <end position="82"/>
    </location>
</feature>
<keyword evidence="2" id="KW-0732">Signal</keyword>
<reference evidence="4" key="1">
    <citation type="submission" date="2022-11" db="UniProtKB">
        <authorList>
            <consortium name="WormBaseParasite"/>
        </authorList>
    </citation>
    <scope>IDENTIFICATION</scope>
</reference>
<evidence type="ECO:0000256" key="2">
    <source>
        <dbReference type="SAM" id="SignalP"/>
    </source>
</evidence>
<dbReference type="Proteomes" id="UP000887540">
    <property type="component" value="Unplaced"/>
</dbReference>
<sequence>MKSLLIFIAFVIFTTVLAYPSQNFNNQFLDSSDSSESIEAQNSTEEQNSTENQNSSEEEEVVLWGSGSNSPDEETNNGLDDLLRRIFGQDGLFGGSFGGWDGRRHGHGSWGSGSDSGSQEDGGNGSGDSASDSKSGSSEESGTNEPEPTEVPVTLVPVTDAPVNAF</sequence>
<feature type="chain" id="PRO_5036857569" evidence="2">
    <location>
        <begin position="19"/>
        <end position="166"/>
    </location>
</feature>
<protein>
    <submittedName>
        <fullName evidence="4">Uncharacterized protein</fullName>
    </submittedName>
</protein>
<organism evidence="3 4">
    <name type="scientific">Acrobeloides nanus</name>
    <dbReference type="NCBI Taxonomy" id="290746"/>
    <lineage>
        <taxon>Eukaryota</taxon>
        <taxon>Metazoa</taxon>
        <taxon>Ecdysozoa</taxon>
        <taxon>Nematoda</taxon>
        <taxon>Chromadorea</taxon>
        <taxon>Rhabditida</taxon>
        <taxon>Tylenchina</taxon>
        <taxon>Cephalobomorpha</taxon>
        <taxon>Cephaloboidea</taxon>
        <taxon>Cephalobidae</taxon>
        <taxon>Acrobeloides</taxon>
    </lineage>
</organism>
<feature type="compositionally biased region" description="Low complexity" evidence="1">
    <location>
        <begin position="41"/>
        <end position="55"/>
    </location>
</feature>
<feature type="region of interest" description="Disordered" evidence="1">
    <location>
        <begin position="97"/>
        <end position="166"/>
    </location>
</feature>
<accession>A0A914D8G2</accession>
<dbReference type="AlphaFoldDB" id="A0A914D8G2"/>
<proteinExistence type="predicted"/>
<feature type="compositionally biased region" description="Polar residues" evidence="1">
    <location>
        <begin position="30"/>
        <end position="40"/>
    </location>
</feature>